<organism evidence="3 4">
    <name type="scientific">Olivibacter ginsenosidimutans</name>
    <dbReference type="NCBI Taxonomy" id="1176537"/>
    <lineage>
        <taxon>Bacteria</taxon>
        <taxon>Pseudomonadati</taxon>
        <taxon>Bacteroidota</taxon>
        <taxon>Sphingobacteriia</taxon>
        <taxon>Sphingobacteriales</taxon>
        <taxon>Sphingobacteriaceae</taxon>
        <taxon>Olivibacter</taxon>
    </lineage>
</organism>
<evidence type="ECO:0000313" key="3">
    <source>
        <dbReference type="EMBL" id="GAA4779893.1"/>
    </source>
</evidence>
<dbReference type="EMBL" id="BAABIQ010000003">
    <property type="protein sequence ID" value="GAA4779893.1"/>
    <property type="molecule type" value="Genomic_DNA"/>
</dbReference>
<protein>
    <recommendedName>
        <fullName evidence="2">Sialate O-acetylesterase domain-containing protein</fullName>
    </recommendedName>
</protein>
<comment type="caution">
    <text evidence="3">The sequence shown here is derived from an EMBL/GenBank/DDBJ whole genome shotgun (WGS) entry which is preliminary data.</text>
</comment>
<dbReference type="Gene3D" id="3.40.50.1110">
    <property type="entry name" value="SGNH hydrolase"/>
    <property type="match status" value="2"/>
</dbReference>
<accession>A0ABP9AED1</accession>
<sequence>MPVKADKRLILVAGQSNCVGKGDASLSIGVMPGIAFEYTYIGDRLKPLLDPVGVDELHFQQAETGSAWPAFAQTINRLTGDTIIIVAAARGGSSNHEKAELEGMGTWATGGKMPLFEDAVKKVKAAMKKTGLPLSAVVWVQGERDANAINSGELSPAAYENSLRGLIERFRSALQANTPFFLVKTGYYSQHSKTGFDLVRAAQTKVAQSLDQVYIAFEKTNTFPERQLMVDAIHYNQQALNELGEAVAVNLVRTLHLPQQTKVEPSFRINGITEFQVRGGLPHFCRKSLNGDTVRVAYIGGSITQLDERYRRQATNLIRQQFPKARLVEIAAGIPGTDADLGACRVKEQVLIHHPDLVFIEFAVNGGFPQGVEGIIRQVKQANNQTDICLLYAATADQLNSYVQGKLLPHIQQLEVLADHYQIPSVHLALYPGWMLAQQKLTAKGSEKTKADKVVFTADGVHPLKQGGNLYAAAIARLLKQVVVAEAHHSMHSLSSLPPAQYADNWEDASWVNPEGNVRFSEAWAPVPMQDSLKQFAPWFSQAMAAEQVGASGTIRFEGDAVGLFDIGGPEVGQLRLSLDGKEISVVPDGGVRYRIAEGGSPIINRFNAYCNNRYRGQFFILQVPKGKHELTFRIDKQIPDKRKILGEQQQDDINRHLAKYAHTKIYIGKILVKGKIR</sequence>
<keyword evidence="4" id="KW-1185">Reference proteome</keyword>
<dbReference type="Pfam" id="PF03629">
    <property type="entry name" value="SASA"/>
    <property type="match status" value="1"/>
</dbReference>
<evidence type="ECO:0000259" key="2">
    <source>
        <dbReference type="Pfam" id="PF03629"/>
    </source>
</evidence>
<name>A0ABP9AED1_9SPHI</name>
<reference evidence="4" key="1">
    <citation type="journal article" date="2019" name="Int. J. Syst. Evol. Microbiol.">
        <title>The Global Catalogue of Microorganisms (GCM) 10K type strain sequencing project: providing services to taxonomists for standard genome sequencing and annotation.</title>
        <authorList>
            <consortium name="The Broad Institute Genomics Platform"/>
            <consortium name="The Broad Institute Genome Sequencing Center for Infectious Disease"/>
            <person name="Wu L."/>
            <person name="Ma J."/>
        </authorList>
    </citation>
    <scope>NUCLEOTIDE SEQUENCE [LARGE SCALE GENOMIC DNA]</scope>
    <source>
        <strain evidence="4">JCM 18200</strain>
    </source>
</reference>
<dbReference type="PANTHER" id="PTHR31988:SF19">
    <property type="entry name" value="9-O-ACETYL-N-ACETYLNEURAMINIC ACID DEACETYLASE-RELATED"/>
    <property type="match status" value="1"/>
</dbReference>
<dbReference type="CDD" id="cd00229">
    <property type="entry name" value="SGNH_hydrolase"/>
    <property type="match status" value="1"/>
</dbReference>
<dbReference type="InterPro" id="IPR036514">
    <property type="entry name" value="SGNH_hydro_sf"/>
</dbReference>
<evidence type="ECO:0000313" key="4">
    <source>
        <dbReference type="Proteomes" id="UP001501411"/>
    </source>
</evidence>
<gene>
    <name evidence="3" type="ORF">GCM10023231_03400</name>
</gene>
<feature type="domain" description="Sialate O-acetylesterase" evidence="2">
    <location>
        <begin position="7"/>
        <end position="250"/>
    </location>
</feature>
<dbReference type="InterPro" id="IPR005181">
    <property type="entry name" value="SASA"/>
</dbReference>
<proteinExistence type="predicted"/>
<dbReference type="SUPFAM" id="SSF52266">
    <property type="entry name" value="SGNH hydrolase"/>
    <property type="match status" value="2"/>
</dbReference>
<dbReference type="PANTHER" id="PTHR31988">
    <property type="entry name" value="ESTERASE, PUTATIVE (DUF303)-RELATED"/>
    <property type="match status" value="1"/>
</dbReference>
<dbReference type="Proteomes" id="UP001501411">
    <property type="component" value="Unassembled WGS sequence"/>
</dbReference>
<dbReference type="InterPro" id="IPR052940">
    <property type="entry name" value="Carb_Esterase_6"/>
</dbReference>
<keyword evidence="1" id="KW-0378">Hydrolase</keyword>
<evidence type="ECO:0000256" key="1">
    <source>
        <dbReference type="ARBA" id="ARBA00022801"/>
    </source>
</evidence>